<dbReference type="AlphaFoldDB" id="A0AAF0CMT5"/>
<gene>
    <name evidence="5" type="ORF">PXH66_15575</name>
</gene>
<dbReference type="PANTHER" id="PTHR11203">
    <property type="entry name" value="CLEAVAGE AND POLYADENYLATION SPECIFICITY FACTOR FAMILY MEMBER"/>
    <property type="match status" value="1"/>
</dbReference>
<dbReference type="Gene3D" id="3.40.50.10890">
    <property type="match status" value="1"/>
</dbReference>
<accession>A0AAF0CMT5</accession>
<dbReference type="InterPro" id="IPR011108">
    <property type="entry name" value="RMMBL"/>
</dbReference>
<name>A0AAF0CMT5_9BACT</name>
<protein>
    <submittedName>
        <fullName evidence="5">MBL fold metallo-hydrolase</fullName>
    </submittedName>
</protein>
<dbReference type="Gene3D" id="3.60.15.10">
    <property type="entry name" value="Ribonuclease Z/Hydroxyacylglutathione hydrolase-like"/>
    <property type="match status" value="1"/>
</dbReference>
<dbReference type="GO" id="GO:0004521">
    <property type="term" value="F:RNA endonuclease activity"/>
    <property type="evidence" value="ECO:0007669"/>
    <property type="project" value="TreeGrafter"/>
</dbReference>
<evidence type="ECO:0000313" key="5">
    <source>
        <dbReference type="EMBL" id="WED63756.1"/>
    </source>
</evidence>
<dbReference type="RefSeq" id="WP_330930458.1">
    <property type="nucleotide sequence ID" value="NZ_CP119075.1"/>
</dbReference>
<dbReference type="Pfam" id="PF10996">
    <property type="entry name" value="Beta-Casp"/>
    <property type="match status" value="1"/>
</dbReference>
<evidence type="ECO:0000313" key="6">
    <source>
        <dbReference type="Proteomes" id="UP001218638"/>
    </source>
</evidence>
<dbReference type="SUPFAM" id="SSF56281">
    <property type="entry name" value="Metallo-hydrolase/oxidoreductase"/>
    <property type="match status" value="1"/>
</dbReference>
<dbReference type="InterPro" id="IPR036866">
    <property type="entry name" value="RibonucZ/Hydroxyglut_hydro"/>
</dbReference>
<dbReference type="Proteomes" id="UP001218638">
    <property type="component" value="Chromosome"/>
</dbReference>
<dbReference type="CDD" id="cd16295">
    <property type="entry name" value="TTHA0252-CPSF-like_MBL-fold"/>
    <property type="match status" value="1"/>
</dbReference>
<evidence type="ECO:0000256" key="1">
    <source>
        <dbReference type="ARBA" id="ARBA00022801"/>
    </source>
</evidence>
<dbReference type="InterPro" id="IPR050698">
    <property type="entry name" value="MBL"/>
</dbReference>
<dbReference type="GO" id="GO:0016787">
    <property type="term" value="F:hydrolase activity"/>
    <property type="evidence" value="ECO:0007669"/>
    <property type="project" value="UniProtKB-KW"/>
</dbReference>
<proteinExistence type="predicted"/>
<dbReference type="InterPro" id="IPR001279">
    <property type="entry name" value="Metallo-B-lactamas"/>
</dbReference>
<dbReference type="PROSITE" id="PS51257">
    <property type="entry name" value="PROKAR_LIPOPROTEIN"/>
    <property type="match status" value="1"/>
</dbReference>
<keyword evidence="1" id="KW-0378">Hydrolase</keyword>
<feature type="domain" description="Metallo-beta-lactamase" evidence="3">
    <location>
        <begin position="14"/>
        <end position="249"/>
    </location>
</feature>
<keyword evidence="6" id="KW-1185">Reference proteome</keyword>
<evidence type="ECO:0000259" key="3">
    <source>
        <dbReference type="SMART" id="SM00849"/>
    </source>
</evidence>
<sequence>MKIKVLGAAGGQVTGSCYLVSTSQARILVDCGMFQGSREAEDLNRALPVEGIAQLDAIVVTHAHLDHTGRLPVLVKHGYTGPIFLTPATKELMMIILEDSARIQLSDNERTNRKRQRAGEDPIEPLYEPDHVEPVRNLAREVTLHEFVEVAPGIRARYFEAGHMLGSTSIELEITDAGVTKSVVFSGDLGPANRPMLRDFESMCCADLVIMESTYGDHNHQPYDKTVAEFEAIVKKVAEARGKILVPTFAVGRSQQIIYHLAVMFHERKVETFPIFLDSPMAIKATEVYREHPELFDDEMQAHRDAGLFPISGGFFKPTITADESKALNHVGGPCAILAGAGMCNAGRILHHLKQNLWKPDTHVLIVGYQGNGTLGRRLVNGEPHVKIHGEKIAVRAQVHTMGGFSAHADQADLLRWFATLASDQPRLVLTHGEDIARETLRGIVNQKFGIEATLPALGEEIDL</sequence>
<dbReference type="KEGG" id="slom:PXH66_15575"/>
<evidence type="ECO:0000256" key="2">
    <source>
        <dbReference type="SAM" id="MobiDB-lite"/>
    </source>
</evidence>
<evidence type="ECO:0000259" key="4">
    <source>
        <dbReference type="SMART" id="SM01027"/>
    </source>
</evidence>
<feature type="region of interest" description="Disordered" evidence="2">
    <location>
        <begin position="107"/>
        <end position="128"/>
    </location>
</feature>
<dbReference type="SMART" id="SM01027">
    <property type="entry name" value="Beta-Casp"/>
    <property type="match status" value="1"/>
</dbReference>
<reference evidence="5" key="1">
    <citation type="submission" date="2023-03" db="EMBL/GenBank/DDBJ databases">
        <title>Lomoglobus Profundus gen. nov., sp. nov., a novel member of the phylum Verrucomicrobia, isolated from deep-marine sediment of South China Sea.</title>
        <authorList>
            <person name="Ahmad T."/>
            <person name="Ishaq S.E."/>
            <person name="Wang F."/>
        </authorList>
    </citation>
    <scope>NUCLEOTIDE SEQUENCE</scope>
    <source>
        <strain evidence="5">LMO-M01</strain>
    </source>
</reference>
<dbReference type="Pfam" id="PF07521">
    <property type="entry name" value="RMMBL"/>
    <property type="match status" value="1"/>
</dbReference>
<dbReference type="EMBL" id="CP119075">
    <property type="protein sequence ID" value="WED63756.1"/>
    <property type="molecule type" value="Genomic_DNA"/>
</dbReference>
<organism evidence="5 6">
    <name type="scientific">Synoicihabitans lomoniglobus</name>
    <dbReference type="NCBI Taxonomy" id="2909285"/>
    <lineage>
        <taxon>Bacteria</taxon>
        <taxon>Pseudomonadati</taxon>
        <taxon>Verrucomicrobiota</taxon>
        <taxon>Opitutia</taxon>
        <taxon>Opitutales</taxon>
        <taxon>Opitutaceae</taxon>
        <taxon>Synoicihabitans</taxon>
    </lineage>
</organism>
<dbReference type="PANTHER" id="PTHR11203:SF37">
    <property type="entry name" value="INTEGRATOR COMPLEX SUBUNIT 11"/>
    <property type="match status" value="1"/>
</dbReference>
<dbReference type="Pfam" id="PF00753">
    <property type="entry name" value="Lactamase_B"/>
    <property type="match status" value="1"/>
</dbReference>
<dbReference type="SMART" id="SM00849">
    <property type="entry name" value="Lactamase_B"/>
    <property type="match status" value="1"/>
</dbReference>
<feature type="domain" description="Beta-Casp" evidence="4">
    <location>
        <begin position="254"/>
        <end position="379"/>
    </location>
</feature>
<dbReference type="InterPro" id="IPR022712">
    <property type="entry name" value="Beta_Casp"/>
</dbReference>